<dbReference type="EMBL" id="JAAGRR010000140">
    <property type="protein sequence ID" value="NDY43264.1"/>
    <property type="molecule type" value="Genomic_DNA"/>
</dbReference>
<sequence>MERVPEPELMAGEDQARAYAEADFEEPHRRVLEVFHGCFPGLSVRGPVLDLGCGPGDITRRFAEAFPGCEVHGVDGSPAMLRQARRLLAVSPARHRVRLVLGVLPDAPLARSAYDLVVSNSLLHHLADPGVLWRAARAFGRPGAAVFVMDLRRPDSPAEAAALVDRYAGGEPEILRRDFFRSLLAAYRPGEVRRQLEAAGLHHFEVQAVGDRHLAAWGRLLPGG</sequence>
<dbReference type="InterPro" id="IPR013217">
    <property type="entry name" value="Methyltransf_12"/>
</dbReference>
<dbReference type="Pfam" id="PF08242">
    <property type="entry name" value="Methyltransf_12"/>
    <property type="match status" value="1"/>
</dbReference>
<keyword evidence="3" id="KW-1185">Reference proteome</keyword>
<evidence type="ECO:0000313" key="2">
    <source>
        <dbReference type="EMBL" id="NDY43264.1"/>
    </source>
</evidence>
<reference evidence="2 3" key="1">
    <citation type="submission" date="2020-02" db="EMBL/GenBank/DDBJ databases">
        <title>Comparative genomics of sulfur disproportionating microorganisms.</title>
        <authorList>
            <person name="Ward L.M."/>
            <person name="Bertran E."/>
            <person name="Johnston D.T."/>
        </authorList>
    </citation>
    <scope>NUCLEOTIDE SEQUENCE [LARGE SCALE GENOMIC DNA]</scope>
    <source>
        <strain evidence="2 3">DSM 100025</strain>
    </source>
</reference>
<dbReference type="SUPFAM" id="SSF53335">
    <property type="entry name" value="S-adenosyl-L-methionine-dependent methyltransferases"/>
    <property type="match status" value="1"/>
</dbReference>
<dbReference type="GO" id="GO:0032259">
    <property type="term" value="P:methylation"/>
    <property type="evidence" value="ECO:0007669"/>
    <property type="project" value="UniProtKB-KW"/>
</dbReference>
<keyword evidence="2" id="KW-0489">Methyltransferase</keyword>
<dbReference type="AlphaFoldDB" id="A0A6N9TU51"/>
<evidence type="ECO:0000313" key="3">
    <source>
        <dbReference type="Proteomes" id="UP000469346"/>
    </source>
</evidence>
<gene>
    <name evidence="2" type="ORF">G3N55_10475</name>
</gene>
<name>A0A6N9TU51_DISTH</name>
<feature type="domain" description="Methyltransferase type 12" evidence="1">
    <location>
        <begin position="49"/>
        <end position="144"/>
    </location>
</feature>
<dbReference type="PANTHER" id="PTHR43591:SF109">
    <property type="entry name" value="METHYLTRANSFERASE TYPE 11 DOMAIN-CONTAINING PROTEIN"/>
    <property type="match status" value="1"/>
</dbReference>
<dbReference type="RefSeq" id="WP_163299373.1">
    <property type="nucleotide sequence ID" value="NZ_JAAGRR010000140.1"/>
</dbReference>
<comment type="caution">
    <text evidence="2">The sequence shown here is derived from an EMBL/GenBank/DDBJ whole genome shotgun (WGS) entry which is preliminary data.</text>
</comment>
<dbReference type="Proteomes" id="UP000469346">
    <property type="component" value="Unassembled WGS sequence"/>
</dbReference>
<organism evidence="2 3">
    <name type="scientific">Dissulfurirhabdus thermomarina</name>
    <dbReference type="NCBI Taxonomy" id="1765737"/>
    <lineage>
        <taxon>Bacteria</taxon>
        <taxon>Deltaproteobacteria</taxon>
        <taxon>Dissulfurirhabdaceae</taxon>
        <taxon>Dissulfurirhabdus</taxon>
    </lineage>
</organism>
<protein>
    <submittedName>
        <fullName evidence="2">Methyltransferase domain-containing protein</fullName>
    </submittedName>
</protein>
<dbReference type="Gene3D" id="3.40.50.150">
    <property type="entry name" value="Vaccinia Virus protein VP39"/>
    <property type="match status" value="1"/>
</dbReference>
<dbReference type="InterPro" id="IPR029063">
    <property type="entry name" value="SAM-dependent_MTases_sf"/>
</dbReference>
<proteinExistence type="predicted"/>
<evidence type="ECO:0000259" key="1">
    <source>
        <dbReference type="Pfam" id="PF08242"/>
    </source>
</evidence>
<keyword evidence="2" id="KW-0808">Transferase</keyword>
<accession>A0A6N9TU51</accession>
<dbReference type="PANTHER" id="PTHR43591">
    <property type="entry name" value="METHYLTRANSFERASE"/>
    <property type="match status" value="1"/>
</dbReference>
<dbReference type="GO" id="GO:0008168">
    <property type="term" value="F:methyltransferase activity"/>
    <property type="evidence" value="ECO:0007669"/>
    <property type="project" value="UniProtKB-KW"/>
</dbReference>
<dbReference type="CDD" id="cd02440">
    <property type="entry name" value="AdoMet_MTases"/>
    <property type="match status" value="1"/>
</dbReference>